<dbReference type="Pfam" id="PF05728">
    <property type="entry name" value="UPF0227"/>
    <property type="match status" value="1"/>
</dbReference>
<dbReference type="InterPro" id="IPR029058">
    <property type="entry name" value="AB_hydrolase_fold"/>
</dbReference>
<evidence type="ECO:0000313" key="2">
    <source>
        <dbReference type="Proteomes" id="UP000651977"/>
    </source>
</evidence>
<accession>A0ABQ1I2M9</accession>
<name>A0ABQ1I2M9_9ALTE</name>
<organism evidence="1 2">
    <name type="scientific">Agarivorans gilvus</name>
    <dbReference type="NCBI Taxonomy" id="680279"/>
    <lineage>
        <taxon>Bacteria</taxon>
        <taxon>Pseudomonadati</taxon>
        <taxon>Pseudomonadota</taxon>
        <taxon>Gammaproteobacteria</taxon>
        <taxon>Alteromonadales</taxon>
        <taxon>Alteromonadaceae</taxon>
        <taxon>Agarivorans</taxon>
    </lineage>
</organism>
<gene>
    <name evidence="1" type="ORF">GCM10007414_18650</name>
</gene>
<dbReference type="Gene3D" id="3.40.50.1820">
    <property type="entry name" value="alpha/beta hydrolase"/>
    <property type="match status" value="1"/>
</dbReference>
<dbReference type="PANTHER" id="PTHR35602:SF3">
    <property type="entry name" value="ESTERASE YQIA"/>
    <property type="match status" value="1"/>
</dbReference>
<keyword evidence="2" id="KW-1185">Reference proteome</keyword>
<sequence length="194" mass="21868">MESRSVLLYLHGFNSSPNSAKAQAMADYLQAFEPKIQFVCPQLACHPLAAWQQIEKLLQQHQQQKLAVVGSSLGGFLATRVAQLTGARAVLVNPAVKPYRLLKDFLGEQVNPYTQQRYFLEEQHIQQLKDLEVTELSCQQQLWVMLQTADEVLDFSLAVAEYKGANFTIEEGGDHSFQGFERHCAAILDFLALR</sequence>
<dbReference type="EMBL" id="BMDY01000009">
    <property type="protein sequence ID" value="GGB05548.1"/>
    <property type="molecule type" value="Genomic_DNA"/>
</dbReference>
<protein>
    <submittedName>
        <fullName evidence="1">Esterase YqiA</fullName>
    </submittedName>
</protein>
<evidence type="ECO:0000313" key="1">
    <source>
        <dbReference type="EMBL" id="GGB05548.1"/>
    </source>
</evidence>
<comment type="caution">
    <text evidence="1">The sequence shown here is derived from an EMBL/GenBank/DDBJ whole genome shotgun (WGS) entry which is preliminary data.</text>
</comment>
<dbReference type="RefSeq" id="WP_055734238.1">
    <property type="nucleotide sequence ID" value="NZ_BMDY01000009.1"/>
</dbReference>
<dbReference type="Proteomes" id="UP000651977">
    <property type="component" value="Unassembled WGS sequence"/>
</dbReference>
<dbReference type="SUPFAM" id="SSF53474">
    <property type="entry name" value="alpha/beta-Hydrolases"/>
    <property type="match status" value="1"/>
</dbReference>
<reference evidence="2" key="1">
    <citation type="journal article" date="2019" name="Int. J. Syst. Evol. Microbiol.">
        <title>The Global Catalogue of Microorganisms (GCM) 10K type strain sequencing project: providing services to taxonomists for standard genome sequencing and annotation.</title>
        <authorList>
            <consortium name="The Broad Institute Genomics Platform"/>
            <consortium name="The Broad Institute Genome Sequencing Center for Infectious Disease"/>
            <person name="Wu L."/>
            <person name="Ma J."/>
        </authorList>
    </citation>
    <scope>NUCLEOTIDE SEQUENCE [LARGE SCALE GENOMIC DNA]</scope>
    <source>
        <strain evidence="2">CGMCC 1.10131</strain>
    </source>
</reference>
<dbReference type="PANTHER" id="PTHR35602">
    <property type="entry name" value="ESTERASE YQIA-RELATED"/>
    <property type="match status" value="1"/>
</dbReference>
<dbReference type="InterPro" id="IPR008886">
    <property type="entry name" value="UPF0227/Esterase_YqiA"/>
</dbReference>
<proteinExistence type="predicted"/>